<name>I7GPJ7_MACFA</name>
<accession>I7GPJ7</accession>
<dbReference type="EMBL" id="AB174506">
    <property type="protein sequence ID" value="BAE91568.1"/>
    <property type="molecule type" value="mRNA"/>
</dbReference>
<evidence type="ECO:0000313" key="1">
    <source>
        <dbReference type="EMBL" id="BAE91568.1"/>
    </source>
</evidence>
<proteinExistence type="evidence at transcript level"/>
<reference evidence="1" key="1">
    <citation type="journal article" date="2007" name="PLoS Biol.">
        <title>Rate of evolution in brain-expressed genes in humans and other primates.</title>
        <authorList>
            <person name="Wang H.-Y."/>
            <person name="Chien H.-C."/>
            <person name="Osada N."/>
            <person name="Hashimoto K."/>
            <person name="Sugano S."/>
            <person name="Gojobori T."/>
            <person name="Chou C.-K."/>
            <person name="Tsai S.-F."/>
            <person name="Wu C.-I."/>
            <person name="Shen C.-K.J."/>
        </authorList>
    </citation>
    <scope>NUCLEOTIDE SEQUENCE</scope>
</reference>
<protein>
    <submittedName>
        <fullName evidence="1">Macaca fascicularis brain cDNA clone: QtrA-17606, similar to human riboflavin kinase (FLJ11149), mRNA, RefSeq: NM_018339.3</fullName>
    </submittedName>
</protein>
<keyword evidence="1" id="KW-0808">Transferase</keyword>
<dbReference type="GO" id="GO:0016301">
    <property type="term" value="F:kinase activity"/>
    <property type="evidence" value="ECO:0007669"/>
    <property type="project" value="UniProtKB-KW"/>
</dbReference>
<sequence>MKIKIFMVKYQHICTCIMCTSKQRRLIKVNALRPSAVAHTCNQSEHFGRLRWEDCLSS</sequence>
<organism evidence="1">
    <name type="scientific">Macaca fascicularis</name>
    <name type="common">Crab-eating macaque</name>
    <name type="synonym">Cynomolgus monkey</name>
    <dbReference type="NCBI Taxonomy" id="9541"/>
    <lineage>
        <taxon>Eukaryota</taxon>
        <taxon>Metazoa</taxon>
        <taxon>Chordata</taxon>
        <taxon>Craniata</taxon>
        <taxon>Vertebrata</taxon>
        <taxon>Euteleostomi</taxon>
        <taxon>Mammalia</taxon>
        <taxon>Eutheria</taxon>
        <taxon>Euarchontoglires</taxon>
        <taxon>Primates</taxon>
        <taxon>Haplorrhini</taxon>
        <taxon>Catarrhini</taxon>
        <taxon>Cercopithecidae</taxon>
        <taxon>Cercopithecinae</taxon>
        <taxon>Macaca</taxon>
    </lineage>
</organism>
<dbReference type="AlphaFoldDB" id="I7GPJ7"/>
<keyword evidence="1" id="KW-0418">Kinase</keyword>